<dbReference type="Proteomes" id="UP000182763">
    <property type="component" value="Unassembled WGS sequence"/>
</dbReference>
<keyword evidence="7 10" id="KW-1133">Transmembrane helix</keyword>
<evidence type="ECO:0000313" key="12">
    <source>
        <dbReference type="EMBL" id="PIX34410.1"/>
    </source>
</evidence>
<name>A0A1J5H6D8_9BACT</name>
<dbReference type="GO" id="GO:0043952">
    <property type="term" value="P:protein transport by the Sec complex"/>
    <property type="evidence" value="ECO:0007669"/>
    <property type="project" value="TreeGrafter"/>
</dbReference>
<evidence type="ECO:0000313" key="13">
    <source>
        <dbReference type="EMBL" id="PIY32219.1"/>
    </source>
</evidence>
<dbReference type="EMBL" id="PFTV01000095">
    <property type="protein sequence ID" value="PJB56989.1"/>
    <property type="molecule type" value="Genomic_DNA"/>
</dbReference>
<dbReference type="AlphaFoldDB" id="A0A1J5H6D8"/>
<keyword evidence="4 10" id="KW-1003">Cell membrane</keyword>
<evidence type="ECO:0000256" key="6">
    <source>
        <dbReference type="ARBA" id="ARBA00022927"/>
    </source>
</evidence>
<proteinExistence type="inferred from homology"/>
<comment type="subcellular location">
    <subcellularLocation>
        <location evidence="1 10">Cell membrane</location>
        <topology evidence="1 10">Multi-pass membrane protein</topology>
    </subcellularLocation>
</comment>
<dbReference type="RefSeq" id="WP_406607783.1">
    <property type="nucleotide sequence ID" value="NZ_PFKO01000247.1"/>
</dbReference>
<dbReference type="Proteomes" id="UP000230646">
    <property type="component" value="Unassembled WGS sequence"/>
</dbReference>
<reference evidence="11 15" key="1">
    <citation type="journal article" date="2016" name="Environ. Microbiol.">
        <title>Genomic resolution of a cold subsurface aquifer community provides metabolic insights for novel microbes adapted to high CO concentrations.</title>
        <authorList>
            <person name="Probst A.J."/>
            <person name="Castelle C.J."/>
            <person name="Singh A."/>
            <person name="Brown C.T."/>
            <person name="Anantharaman K."/>
            <person name="Sharon I."/>
            <person name="Hug L.A."/>
            <person name="Burstein D."/>
            <person name="Emerson J.B."/>
            <person name="Thomas B.C."/>
            <person name="Banfield J.F."/>
        </authorList>
    </citation>
    <scope>NUCLEOTIDE SEQUENCE [LARGE SCALE GENOMIC DNA]</scope>
    <source>
        <strain evidence="11">CG2_30_33_13</strain>
    </source>
</reference>
<feature type="transmembrane region" description="Helical" evidence="10">
    <location>
        <begin position="53"/>
        <end position="75"/>
    </location>
</feature>
<dbReference type="NCBIfam" id="TIGR00810">
    <property type="entry name" value="secG"/>
    <property type="match status" value="1"/>
</dbReference>
<evidence type="ECO:0000256" key="7">
    <source>
        <dbReference type="ARBA" id="ARBA00022989"/>
    </source>
</evidence>
<keyword evidence="5 10" id="KW-0812">Transmembrane</keyword>
<sequence length="76" mass="7978">MPISLIVIQIIVSIALILVVILQVRKSSSASGVFGGGTTADYGGKKGKSREAFLMKLTTVIAVLFMLSSLLIGLIK</sequence>
<dbReference type="STRING" id="1805029.AUK42_00870"/>
<dbReference type="EMBL" id="PFIP01000076">
    <property type="protein sequence ID" value="PIX34410.1"/>
    <property type="molecule type" value="Genomic_DNA"/>
</dbReference>
<evidence type="ECO:0000256" key="9">
    <source>
        <dbReference type="ARBA" id="ARBA00023136"/>
    </source>
</evidence>
<dbReference type="EMBL" id="PFKO01000247">
    <property type="protein sequence ID" value="PIY32219.1"/>
    <property type="molecule type" value="Genomic_DNA"/>
</dbReference>
<comment type="similarity">
    <text evidence="2 10">Belongs to the SecG family.</text>
</comment>
<evidence type="ECO:0000256" key="8">
    <source>
        <dbReference type="ARBA" id="ARBA00023010"/>
    </source>
</evidence>
<accession>A0A2M7PNN1</accession>
<dbReference type="EMBL" id="MNYY01000018">
    <property type="protein sequence ID" value="OIP74696.1"/>
    <property type="molecule type" value="Genomic_DNA"/>
</dbReference>
<keyword evidence="9 10" id="KW-0472">Membrane</keyword>
<accession>A0A2M8CD88</accession>
<evidence type="ECO:0000256" key="2">
    <source>
        <dbReference type="ARBA" id="ARBA00008445"/>
    </source>
</evidence>
<gene>
    <name evidence="12" type="primary">secG</name>
    <name evidence="11" type="ORF">AUK42_00870</name>
    <name evidence="14" type="ORF">CO097_03825</name>
    <name evidence="13" type="ORF">COZ07_06480</name>
    <name evidence="12" type="ORF">COZ58_04065</name>
</gene>
<dbReference type="PANTHER" id="PTHR34182">
    <property type="entry name" value="PROTEIN-EXPORT MEMBRANE PROTEIN SECG"/>
    <property type="match status" value="1"/>
</dbReference>
<dbReference type="Pfam" id="PF03840">
    <property type="entry name" value="SecG"/>
    <property type="match status" value="1"/>
</dbReference>
<organism evidence="11 15">
    <name type="scientific">Candidatus Infernicultor aquiphilus</name>
    <dbReference type="NCBI Taxonomy" id="1805029"/>
    <lineage>
        <taxon>Bacteria</taxon>
        <taxon>Pseudomonadati</taxon>
        <taxon>Atribacterota</taxon>
        <taxon>Candidatus Phoenicimicrobiia</taxon>
        <taxon>Candidatus Pheonicimicrobiales</taxon>
        <taxon>Candidatus Phoenicimicrobiaceae</taxon>
        <taxon>Candidatus Infernicultor</taxon>
    </lineage>
</organism>
<accession>A0A1J5H6D8</accession>
<accession>A0A2M7K8H8</accession>
<keyword evidence="3 10" id="KW-0813">Transport</keyword>
<dbReference type="GO" id="GO:0005886">
    <property type="term" value="C:plasma membrane"/>
    <property type="evidence" value="ECO:0007669"/>
    <property type="project" value="UniProtKB-SubCell"/>
</dbReference>
<dbReference type="GO" id="GO:0015450">
    <property type="term" value="F:protein-transporting ATPase activity"/>
    <property type="evidence" value="ECO:0007669"/>
    <property type="project" value="UniProtKB-UniRule"/>
</dbReference>
<feature type="transmembrane region" description="Helical" evidence="10">
    <location>
        <begin position="6"/>
        <end position="24"/>
    </location>
</feature>
<protein>
    <recommendedName>
        <fullName evidence="10">Protein-export membrane protein SecG</fullName>
    </recommendedName>
</protein>
<evidence type="ECO:0000313" key="17">
    <source>
        <dbReference type="Proteomes" id="UP000230646"/>
    </source>
</evidence>
<dbReference type="GO" id="GO:0009306">
    <property type="term" value="P:protein secretion"/>
    <property type="evidence" value="ECO:0007669"/>
    <property type="project" value="UniProtKB-UniRule"/>
</dbReference>
<dbReference type="Proteomes" id="UP000228560">
    <property type="component" value="Unassembled WGS sequence"/>
</dbReference>
<evidence type="ECO:0000313" key="14">
    <source>
        <dbReference type="EMBL" id="PJB56989.1"/>
    </source>
</evidence>
<evidence type="ECO:0000256" key="1">
    <source>
        <dbReference type="ARBA" id="ARBA00004651"/>
    </source>
</evidence>
<reference evidence="12" key="2">
    <citation type="submission" date="2017-09" db="EMBL/GenBank/DDBJ databases">
        <title>Depth-based differentiation of microbial function through sediment-hosted aquifers and enrichment of novel symbionts in the deep terrestrial subsurface.</title>
        <authorList>
            <person name="Probst A.J."/>
            <person name="Ladd B."/>
            <person name="Jarett J.K."/>
            <person name="Geller-Mcgrath D.E."/>
            <person name="Sieber C.M.K."/>
            <person name="Emerson J.B."/>
            <person name="Anantharaman K."/>
            <person name="Thomas B.C."/>
            <person name="Malmstrom R."/>
            <person name="Stieglmeier M."/>
            <person name="Klingl A."/>
            <person name="Woyke T."/>
            <person name="Ryan C.M."/>
            <person name="Banfield J.F."/>
        </authorList>
    </citation>
    <scope>NUCLEOTIDE SEQUENCE</scope>
    <source>
        <strain evidence="12">CG_4_8_14_3_um_filter_34_18</strain>
    </source>
</reference>
<dbReference type="InterPro" id="IPR004692">
    <property type="entry name" value="SecG"/>
</dbReference>
<evidence type="ECO:0000313" key="11">
    <source>
        <dbReference type="EMBL" id="OIP74696.1"/>
    </source>
</evidence>
<comment type="function">
    <text evidence="10">Involved in protein export. Participates in an early event of protein translocation.</text>
</comment>
<dbReference type="PANTHER" id="PTHR34182:SF1">
    <property type="entry name" value="PROTEIN-EXPORT MEMBRANE PROTEIN SECG"/>
    <property type="match status" value="1"/>
</dbReference>
<evidence type="ECO:0000313" key="16">
    <source>
        <dbReference type="Proteomes" id="UP000228560"/>
    </source>
</evidence>
<evidence type="ECO:0000256" key="10">
    <source>
        <dbReference type="RuleBase" id="RU365087"/>
    </source>
</evidence>
<evidence type="ECO:0000313" key="15">
    <source>
        <dbReference type="Proteomes" id="UP000182763"/>
    </source>
</evidence>
<comment type="caution">
    <text evidence="11">The sequence shown here is derived from an EMBL/GenBank/DDBJ whole genome shotgun (WGS) entry which is preliminary data.</text>
</comment>
<keyword evidence="6 10" id="KW-0653">Protein transport</keyword>
<keyword evidence="8 10" id="KW-0811">Translocation</keyword>
<evidence type="ECO:0000256" key="3">
    <source>
        <dbReference type="ARBA" id="ARBA00022448"/>
    </source>
</evidence>
<dbReference type="PRINTS" id="PR01651">
    <property type="entry name" value="SECGEXPORT"/>
</dbReference>
<evidence type="ECO:0000256" key="4">
    <source>
        <dbReference type="ARBA" id="ARBA00022475"/>
    </source>
</evidence>
<dbReference type="GO" id="GO:0065002">
    <property type="term" value="P:intracellular protein transmembrane transport"/>
    <property type="evidence" value="ECO:0007669"/>
    <property type="project" value="TreeGrafter"/>
</dbReference>
<reference evidence="16 17" key="3">
    <citation type="submission" date="2017-09" db="EMBL/GenBank/DDBJ databases">
        <title>Depth-based differentiation of microbial function through sediment-hosted aquifers and enrichment of novel symbionts in the deep terrestrial subsurface.</title>
        <authorList>
            <person name="Probst A.J."/>
            <person name="Ladd B."/>
            <person name="Jarett J.K."/>
            <person name="Geller-Mcgrath D.E."/>
            <person name="Sieber C.M."/>
            <person name="Emerson J.B."/>
            <person name="Anantharaman K."/>
            <person name="Thomas B.C."/>
            <person name="Malmstrom R."/>
            <person name="Stieglmeier M."/>
            <person name="Klingl A."/>
            <person name="Woyke T."/>
            <person name="Ryan C.M."/>
            <person name="Banfield J.F."/>
        </authorList>
    </citation>
    <scope>NUCLEOTIDE SEQUENCE [LARGE SCALE GENOMIC DNA]</scope>
    <source>
        <strain evidence="13">CG_4_10_14_3_um_filter_34_13</strain>
        <strain evidence="14">CG_4_9_14_3_um_filter_33_16</strain>
    </source>
</reference>
<dbReference type="Proteomes" id="UP000231493">
    <property type="component" value="Unassembled WGS sequence"/>
</dbReference>
<evidence type="ECO:0000256" key="5">
    <source>
        <dbReference type="ARBA" id="ARBA00022692"/>
    </source>
</evidence>